<proteinExistence type="predicted"/>
<dbReference type="RefSeq" id="WP_348786713.1">
    <property type="nucleotide sequence ID" value="NZ_CP157390.1"/>
</dbReference>
<feature type="transmembrane region" description="Helical" evidence="1">
    <location>
        <begin position="173"/>
        <end position="195"/>
    </location>
</feature>
<feature type="transmembrane region" description="Helical" evidence="1">
    <location>
        <begin position="61"/>
        <end position="80"/>
    </location>
</feature>
<name>A0AAU7G699_9MICO</name>
<protein>
    <submittedName>
        <fullName evidence="2">Uncharacterized protein</fullName>
    </submittedName>
</protein>
<gene>
    <name evidence="2" type="ORF">AAME72_11595</name>
</gene>
<sequence length="404" mass="43446">MSRVVADTIVRVRSLPTERTPQRLDPLGVQSAWLLVPLIGLVAVGYAIASTVWHRDQLRSPLLAVVAIALLVLVTVVAIIRTHPGLAPIGRWSHLAIVGFALAAACLFDSAVWGRNERIQDDWGQVAVALFLIAMPLYRPIAEVLVVAVIGAIVLGTLAALQASSLAIATSPIVYATVAATPVLALACGGAGYAWTMTGETLRWREQARSGQARLDGELRQAAERMIAQERATALNAEAAPFLSELLATGRIGEADRATALRIAGELRRSAVASVERTWLSETLALALARRGLDPAAPEAAERVSDPDRLDRVLTEEQRAIVGAIVATVVALPGLDPASVRVEVAEPQHPVFVLTARVGLSRRRLRQELLPFLSALRSVSMEAAMRADERILTVRFAYPEGRRR</sequence>
<dbReference type="EMBL" id="CP157390">
    <property type="protein sequence ID" value="XBM46732.1"/>
    <property type="molecule type" value="Genomic_DNA"/>
</dbReference>
<keyword evidence="1" id="KW-1133">Transmembrane helix</keyword>
<feature type="transmembrane region" description="Helical" evidence="1">
    <location>
        <begin position="31"/>
        <end position="49"/>
    </location>
</feature>
<keyword evidence="1" id="KW-0472">Membrane</keyword>
<feature type="transmembrane region" description="Helical" evidence="1">
    <location>
        <begin position="144"/>
        <end position="161"/>
    </location>
</feature>
<organism evidence="2">
    <name type="scientific">Leifsonia sp. NPDC080035</name>
    <dbReference type="NCBI Taxonomy" id="3143936"/>
    <lineage>
        <taxon>Bacteria</taxon>
        <taxon>Bacillati</taxon>
        <taxon>Actinomycetota</taxon>
        <taxon>Actinomycetes</taxon>
        <taxon>Micrococcales</taxon>
        <taxon>Microbacteriaceae</taxon>
        <taxon>Leifsonia</taxon>
    </lineage>
</organism>
<evidence type="ECO:0000313" key="2">
    <source>
        <dbReference type="EMBL" id="XBM46732.1"/>
    </source>
</evidence>
<evidence type="ECO:0000256" key="1">
    <source>
        <dbReference type="SAM" id="Phobius"/>
    </source>
</evidence>
<keyword evidence="1" id="KW-0812">Transmembrane</keyword>
<reference evidence="2" key="1">
    <citation type="submission" date="2024-05" db="EMBL/GenBank/DDBJ databases">
        <title>The Natural Products Discovery Center: Release of the First 8490 Sequenced Strains for Exploring Actinobacteria Biosynthetic Diversity.</title>
        <authorList>
            <person name="Kalkreuter E."/>
            <person name="Kautsar S.A."/>
            <person name="Yang D."/>
            <person name="Bader C.D."/>
            <person name="Teijaro C.N."/>
            <person name="Fluegel L."/>
            <person name="Davis C.M."/>
            <person name="Simpson J.R."/>
            <person name="Lauterbach L."/>
            <person name="Steele A.D."/>
            <person name="Gui C."/>
            <person name="Meng S."/>
            <person name="Li G."/>
            <person name="Viehrig K."/>
            <person name="Ye F."/>
            <person name="Su P."/>
            <person name="Kiefer A.F."/>
            <person name="Nichols A."/>
            <person name="Cepeda A.J."/>
            <person name="Yan W."/>
            <person name="Fan B."/>
            <person name="Jiang Y."/>
            <person name="Adhikari A."/>
            <person name="Zheng C.-J."/>
            <person name="Schuster L."/>
            <person name="Cowan T.M."/>
            <person name="Smanski M.J."/>
            <person name="Chevrette M.G."/>
            <person name="de Carvalho L.P.S."/>
            <person name="Shen B."/>
        </authorList>
    </citation>
    <scope>NUCLEOTIDE SEQUENCE</scope>
    <source>
        <strain evidence="2">NPDC080035</strain>
    </source>
</reference>
<accession>A0AAU7G699</accession>
<feature type="transmembrane region" description="Helical" evidence="1">
    <location>
        <begin position="92"/>
        <end position="111"/>
    </location>
</feature>
<dbReference type="AlphaFoldDB" id="A0AAU7G699"/>